<reference evidence="5 6" key="1">
    <citation type="submission" date="2019-10" db="EMBL/GenBank/DDBJ databases">
        <title>Whole genome shotgun sequence of Acrocarpospora corrugata NBRC 13972.</title>
        <authorList>
            <person name="Ichikawa N."/>
            <person name="Kimura A."/>
            <person name="Kitahashi Y."/>
            <person name="Komaki H."/>
            <person name="Oguchi A."/>
        </authorList>
    </citation>
    <scope>NUCLEOTIDE SEQUENCE [LARGE SCALE GENOMIC DNA]</scope>
    <source>
        <strain evidence="5 6">NBRC 13972</strain>
    </source>
</reference>
<feature type="compositionally biased region" description="Polar residues" evidence="3">
    <location>
        <begin position="78"/>
        <end position="89"/>
    </location>
</feature>
<dbReference type="InterPro" id="IPR036388">
    <property type="entry name" value="WH-like_DNA-bd_sf"/>
</dbReference>
<feature type="region of interest" description="Disordered" evidence="3">
    <location>
        <begin position="61"/>
        <end position="100"/>
    </location>
</feature>
<dbReference type="OrthoDB" id="483at2"/>
<dbReference type="PANTHER" id="PTHR16305">
    <property type="entry name" value="TESTICULAR SOLUBLE ADENYLYL CYCLASE"/>
    <property type="match status" value="1"/>
</dbReference>
<protein>
    <submittedName>
        <fullName evidence="5">Helix-turn-helix transcriptional regulator</fullName>
    </submittedName>
</protein>
<evidence type="ECO:0000256" key="1">
    <source>
        <dbReference type="ARBA" id="ARBA00022741"/>
    </source>
</evidence>
<dbReference type="SUPFAM" id="SSF52540">
    <property type="entry name" value="P-loop containing nucleoside triphosphate hydrolases"/>
    <property type="match status" value="1"/>
</dbReference>
<sequence length="985" mass="104163">MLRGRSTEQATVRRLLDDAASGSGGALLFHGAAGTGKSALLDHAAGLFRQAGRNDSTELFRHAGRDDSTGPFRHAGRDTSTGPFHQTGQDDGAGLSGHAGGDNAAAPGPFLMLRARGIAAESGLPFAGLHCLLRPLARDVPALPPVQGAALTDALERGVDPGALLVPAAVVNLLCSAGRPVLACVDDLHLMDAPSRDALLFAARRLSGERVAMVFTAAADLAGIPSARLENLDERARRDLVDDLAPELSDGLRAAVDQIAGGNPLAVTEVVAALTPAQLAGHAAPPTALPPEGRLFRRYADQAERLPGRTRAILLLLAADPDLDLPALVRAAEPDCAFAGLEAAEQAGLVRITGDRCAFVEPNLATVVYRRATSLRRRAAHRRLAEVLGGDGQALRRAWHRAAALDGPSAALGDELAAAANAHNGQSATVGAYAGRPELSTAAGPHAGHPSLSTAASPHAGYPGLSAAFERAAELSPCADVRAARLATAAQHARLEGRPYQARMLLDRLRSGTISEELRQQAELIGARLELRGGATASARDDLLAVAAALLGRDRTMAVRALVRAGEASYLAGDHQRFVAIARDAAELRRPDDCPATRLMFEYLTGLAASFRGRHAEAAGPLRRVVELAPSVHSPSVLVWAACASLMLGDDVQALRLSTRAVETAKARGAISTVPQVLEFATHSEFWMGRYPAVTANAAEGLRLAQETGQRNSAGQHLAWLAMMAAVRGDEETCRTRAEAAIDLAGAHGVGLAGALSTWALACLDLSRGNAAAVVQRLRPTRNGHLVVRVTATPTLVEAAVRTGDRERAEAALAVFGRWVDSTRSPDRLALAVRCRALLAAPGDAEDLYREALDLHRRGFSEFETARTELLFGNALRRDRRPGAAREHLHGALDTFERFGARLWAEQSRNELRATGEAVPSTRPAPTGDLTAQQLQIARLVADGATNREVAARLYLSPRTIEHHLRNIFAKLDIRSRVELVRLLS</sequence>
<dbReference type="RefSeq" id="WP_155340036.1">
    <property type="nucleotide sequence ID" value="NZ_BAAABN010000016.1"/>
</dbReference>
<proteinExistence type="predicted"/>
<dbReference type="Pfam" id="PF13191">
    <property type="entry name" value="AAA_16"/>
    <property type="match status" value="1"/>
</dbReference>
<dbReference type="Gene3D" id="1.10.10.10">
    <property type="entry name" value="Winged helix-like DNA-binding domain superfamily/Winged helix DNA-binding domain"/>
    <property type="match status" value="1"/>
</dbReference>
<dbReference type="GO" id="GO:0005737">
    <property type="term" value="C:cytoplasm"/>
    <property type="evidence" value="ECO:0007669"/>
    <property type="project" value="TreeGrafter"/>
</dbReference>
<dbReference type="SMART" id="SM00421">
    <property type="entry name" value="HTH_LUXR"/>
    <property type="match status" value="1"/>
</dbReference>
<evidence type="ECO:0000256" key="2">
    <source>
        <dbReference type="ARBA" id="ARBA00022840"/>
    </source>
</evidence>
<dbReference type="InterPro" id="IPR027417">
    <property type="entry name" value="P-loop_NTPase"/>
</dbReference>
<dbReference type="CDD" id="cd06170">
    <property type="entry name" value="LuxR_C_like"/>
    <property type="match status" value="1"/>
</dbReference>
<dbReference type="InterPro" id="IPR011990">
    <property type="entry name" value="TPR-like_helical_dom_sf"/>
</dbReference>
<evidence type="ECO:0000259" key="4">
    <source>
        <dbReference type="PROSITE" id="PS50043"/>
    </source>
</evidence>
<organism evidence="5 6">
    <name type="scientific">Acrocarpospora corrugata</name>
    <dbReference type="NCBI Taxonomy" id="35763"/>
    <lineage>
        <taxon>Bacteria</taxon>
        <taxon>Bacillati</taxon>
        <taxon>Actinomycetota</taxon>
        <taxon>Actinomycetes</taxon>
        <taxon>Streptosporangiales</taxon>
        <taxon>Streptosporangiaceae</taxon>
        <taxon>Acrocarpospora</taxon>
    </lineage>
</organism>
<dbReference type="PROSITE" id="PS50043">
    <property type="entry name" value="HTH_LUXR_2"/>
    <property type="match status" value="1"/>
</dbReference>
<comment type="caution">
    <text evidence="5">The sequence shown here is derived from an EMBL/GenBank/DDBJ whole genome shotgun (WGS) entry which is preliminary data.</text>
</comment>
<dbReference type="AlphaFoldDB" id="A0A5M3W6K5"/>
<evidence type="ECO:0000256" key="3">
    <source>
        <dbReference type="SAM" id="MobiDB-lite"/>
    </source>
</evidence>
<dbReference type="InterPro" id="IPR041664">
    <property type="entry name" value="AAA_16"/>
</dbReference>
<feature type="domain" description="HTH luxR-type" evidence="4">
    <location>
        <begin position="923"/>
        <end position="985"/>
    </location>
</feature>
<evidence type="ECO:0000313" key="5">
    <source>
        <dbReference type="EMBL" id="GES03910.1"/>
    </source>
</evidence>
<name>A0A5M3W6K5_9ACTN</name>
<dbReference type="SUPFAM" id="SSF46894">
    <property type="entry name" value="C-terminal effector domain of the bipartite response regulators"/>
    <property type="match status" value="1"/>
</dbReference>
<keyword evidence="6" id="KW-1185">Reference proteome</keyword>
<dbReference type="GO" id="GO:0005524">
    <property type="term" value="F:ATP binding"/>
    <property type="evidence" value="ECO:0007669"/>
    <property type="project" value="UniProtKB-KW"/>
</dbReference>
<dbReference type="InterPro" id="IPR000792">
    <property type="entry name" value="Tscrpt_reg_LuxR_C"/>
</dbReference>
<dbReference type="GO" id="GO:0006355">
    <property type="term" value="P:regulation of DNA-templated transcription"/>
    <property type="evidence" value="ECO:0007669"/>
    <property type="project" value="InterPro"/>
</dbReference>
<dbReference type="PROSITE" id="PS00622">
    <property type="entry name" value="HTH_LUXR_1"/>
    <property type="match status" value="1"/>
</dbReference>
<dbReference type="InterPro" id="IPR016032">
    <property type="entry name" value="Sig_transdc_resp-reg_C-effctor"/>
</dbReference>
<dbReference type="SUPFAM" id="SSF48452">
    <property type="entry name" value="TPR-like"/>
    <property type="match status" value="1"/>
</dbReference>
<evidence type="ECO:0000313" key="6">
    <source>
        <dbReference type="Proteomes" id="UP000334990"/>
    </source>
</evidence>
<dbReference type="PANTHER" id="PTHR16305:SF35">
    <property type="entry name" value="TRANSCRIPTIONAL ACTIVATOR DOMAIN"/>
    <property type="match status" value="1"/>
</dbReference>
<dbReference type="Proteomes" id="UP000334990">
    <property type="component" value="Unassembled WGS sequence"/>
</dbReference>
<dbReference type="GO" id="GO:0004016">
    <property type="term" value="F:adenylate cyclase activity"/>
    <property type="evidence" value="ECO:0007669"/>
    <property type="project" value="TreeGrafter"/>
</dbReference>
<dbReference type="Pfam" id="PF00196">
    <property type="entry name" value="GerE"/>
    <property type="match status" value="1"/>
</dbReference>
<keyword evidence="2" id="KW-0067">ATP-binding</keyword>
<accession>A0A5M3W6K5</accession>
<dbReference type="GO" id="GO:0003677">
    <property type="term" value="F:DNA binding"/>
    <property type="evidence" value="ECO:0007669"/>
    <property type="project" value="InterPro"/>
</dbReference>
<keyword evidence="1" id="KW-0547">Nucleotide-binding</keyword>
<gene>
    <name evidence="5" type="ORF">Acor_59760</name>
</gene>
<dbReference type="PRINTS" id="PR00038">
    <property type="entry name" value="HTHLUXR"/>
</dbReference>
<dbReference type="EMBL" id="BLAD01000074">
    <property type="protein sequence ID" value="GES03910.1"/>
    <property type="molecule type" value="Genomic_DNA"/>
</dbReference>